<gene>
    <name evidence="8" type="ORF">WH50_17750</name>
</gene>
<feature type="compositionally biased region" description="Polar residues" evidence="7">
    <location>
        <begin position="9"/>
        <end position="20"/>
    </location>
</feature>
<keyword evidence="4" id="KW-0051">Antiviral defense</keyword>
<evidence type="ECO:0000256" key="6">
    <source>
        <dbReference type="SAM" id="Coils"/>
    </source>
</evidence>
<dbReference type="RefSeq" id="WP_116453727.1">
    <property type="nucleotide sequence ID" value="NZ_CP177354.1"/>
</dbReference>
<organism evidence="8 9">
    <name type="scientific">Pokkaliibacter plantistimulans</name>
    <dbReference type="NCBI Taxonomy" id="1635171"/>
    <lineage>
        <taxon>Bacteria</taxon>
        <taxon>Pseudomonadati</taxon>
        <taxon>Pseudomonadota</taxon>
        <taxon>Gammaproteobacteria</taxon>
        <taxon>Oceanospirillales</taxon>
        <taxon>Balneatrichaceae</taxon>
        <taxon>Pokkaliibacter</taxon>
    </lineage>
</organism>
<dbReference type="InterPro" id="IPR023101">
    <property type="entry name" value="AF1862-like_dom_sf"/>
</dbReference>
<feature type="region of interest" description="Disordered" evidence="7">
    <location>
        <begin position="190"/>
        <end position="212"/>
    </location>
</feature>
<keyword evidence="6" id="KW-0175">Coiled coil</keyword>
<feature type="compositionally biased region" description="Basic and acidic residues" evidence="7">
    <location>
        <begin position="21"/>
        <end position="37"/>
    </location>
</feature>
<evidence type="ECO:0000256" key="7">
    <source>
        <dbReference type="SAM" id="MobiDB-lite"/>
    </source>
</evidence>
<keyword evidence="3" id="KW-0963">Cytoplasm</keyword>
<keyword evidence="9" id="KW-1185">Reference proteome</keyword>
<feature type="compositionally biased region" description="Polar residues" evidence="7">
    <location>
        <begin position="195"/>
        <end position="212"/>
    </location>
</feature>
<dbReference type="Gene3D" id="1.10.520.30">
    <property type="entry name" value="AF1862-like domain"/>
    <property type="match status" value="1"/>
</dbReference>
<name>A0ABX5LTJ3_9GAMM</name>
<dbReference type="InterPro" id="IPR010160">
    <property type="entry name" value="CRISPR-assoc_prot_Cmr5"/>
</dbReference>
<evidence type="ECO:0000256" key="5">
    <source>
        <dbReference type="ARBA" id="ARBA00030001"/>
    </source>
</evidence>
<comment type="caution">
    <text evidence="8">The sequence shown here is derived from an EMBL/GenBank/DDBJ whole genome shotgun (WGS) entry which is preliminary data.</text>
</comment>
<protein>
    <recommendedName>
        <fullName evidence="5">CRISPR type III-B/RAMP module-associated protein Cmr5</fullName>
    </recommendedName>
</protein>
<dbReference type="NCBIfam" id="TIGR01881">
    <property type="entry name" value="cas_Cmr5"/>
    <property type="match status" value="1"/>
</dbReference>
<reference evidence="8 9" key="1">
    <citation type="submission" date="2015-03" db="EMBL/GenBank/DDBJ databases">
        <authorList>
            <person name="Krishnan R."/>
            <person name="Midha S."/>
            <person name="Patil P.B."/>
            <person name="Rameshkumar N."/>
        </authorList>
    </citation>
    <scope>NUCLEOTIDE SEQUENCE [LARGE SCALE GENOMIC DNA]</scope>
    <source>
        <strain evidence="8 9">L1E11</strain>
    </source>
</reference>
<evidence type="ECO:0000313" key="8">
    <source>
        <dbReference type="EMBL" id="PXF29964.1"/>
    </source>
</evidence>
<evidence type="ECO:0000256" key="1">
    <source>
        <dbReference type="ARBA" id="ARBA00004496"/>
    </source>
</evidence>
<comment type="similarity">
    <text evidence="2">Belongs to the CRISPR system Cmr5 family.</text>
</comment>
<sequence>MSRYKKQQKSAISSTSANTKKMNERTENEFQPHQADNHAKLDTDQTRSAFAWQQVCKHYAESEAKDGDFSSYANLCKGVPALIMSNGLMQTLAFLQSKYKETQLKNQSAEELKKAKEKNARTRHHSWLLSDVLKCLKLLSESDALSPATYQIAMSDLVKKNSLEYRMATEQAMATLRWLRQFASAQQALLGDKTASASDTNGEQQPAEQSNG</sequence>
<dbReference type="EMBL" id="LAPT01000091">
    <property type="protein sequence ID" value="PXF29964.1"/>
    <property type="molecule type" value="Genomic_DNA"/>
</dbReference>
<proteinExistence type="inferred from homology"/>
<evidence type="ECO:0000256" key="2">
    <source>
        <dbReference type="ARBA" id="ARBA00006161"/>
    </source>
</evidence>
<evidence type="ECO:0000256" key="4">
    <source>
        <dbReference type="ARBA" id="ARBA00023118"/>
    </source>
</evidence>
<evidence type="ECO:0000313" key="9">
    <source>
        <dbReference type="Proteomes" id="UP000248090"/>
    </source>
</evidence>
<feature type="region of interest" description="Disordered" evidence="7">
    <location>
        <begin position="1"/>
        <end position="37"/>
    </location>
</feature>
<dbReference type="Proteomes" id="UP000248090">
    <property type="component" value="Unassembled WGS sequence"/>
</dbReference>
<comment type="subcellular location">
    <subcellularLocation>
        <location evidence="1">Cytoplasm</location>
    </subcellularLocation>
</comment>
<accession>A0ABX5LTJ3</accession>
<dbReference type="Pfam" id="PF09701">
    <property type="entry name" value="Cas_Cmr5"/>
    <property type="match status" value="1"/>
</dbReference>
<feature type="coiled-coil region" evidence="6">
    <location>
        <begin position="92"/>
        <end position="119"/>
    </location>
</feature>
<dbReference type="SUPFAM" id="SSF158568">
    <property type="entry name" value="AF1862-like"/>
    <property type="match status" value="1"/>
</dbReference>
<evidence type="ECO:0000256" key="3">
    <source>
        <dbReference type="ARBA" id="ARBA00022490"/>
    </source>
</evidence>